<gene>
    <name evidence="2" type="ORF">J2W69_001288</name>
</gene>
<organism evidence="2 3">
    <name type="scientific">Rheinheimera soli</name>
    <dbReference type="NCBI Taxonomy" id="443616"/>
    <lineage>
        <taxon>Bacteria</taxon>
        <taxon>Pseudomonadati</taxon>
        <taxon>Pseudomonadota</taxon>
        <taxon>Gammaproteobacteria</taxon>
        <taxon>Chromatiales</taxon>
        <taxon>Chromatiaceae</taxon>
        <taxon>Rheinheimera</taxon>
    </lineage>
</organism>
<reference evidence="2 3" key="1">
    <citation type="submission" date="2023-07" db="EMBL/GenBank/DDBJ databases">
        <title>Sorghum-associated microbial communities from plants grown in Nebraska, USA.</title>
        <authorList>
            <person name="Schachtman D."/>
        </authorList>
    </citation>
    <scope>NUCLEOTIDE SEQUENCE [LARGE SCALE GENOMIC DNA]</scope>
    <source>
        <strain evidence="2 3">4138</strain>
    </source>
</reference>
<keyword evidence="1" id="KW-0472">Membrane</keyword>
<accession>A0ABU1VXA7</accession>
<dbReference type="NCBIfam" id="TIGR02532">
    <property type="entry name" value="IV_pilin_GFxxxE"/>
    <property type="match status" value="1"/>
</dbReference>
<evidence type="ECO:0000256" key="1">
    <source>
        <dbReference type="SAM" id="Phobius"/>
    </source>
</evidence>
<dbReference type="Pfam" id="PF07963">
    <property type="entry name" value="N_methyl"/>
    <property type="match status" value="1"/>
</dbReference>
<keyword evidence="3" id="KW-1185">Reference proteome</keyword>
<dbReference type="RefSeq" id="WP_310275722.1">
    <property type="nucleotide sequence ID" value="NZ_JAVDWR010000002.1"/>
</dbReference>
<dbReference type="EMBL" id="JAVDWR010000002">
    <property type="protein sequence ID" value="MDR7120359.1"/>
    <property type="molecule type" value="Genomic_DNA"/>
</dbReference>
<proteinExistence type="predicted"/>
<evidence type="ECO:0000313" key="3">
    <source>
        <dbReference type="Proteomes" id="UP001257909"/>
    </source>
</evidence>
<sequence length="310" mass="33563">MKQQQGFTLSELMIAMLLGLLLTGSVIGVYLSNSKTAGLNTVLGELQNSSRTTFELMANDIRRSGYIGCGNASRVVNVLNAANVAGSAWAVWNGGIEGFQQPAPAMNGVTPLAGTDAIRLMFGSGRSYSVESHDAALSQLLLSTEHQLQNGDLLILCDETLSSIFSVSATDMTSVSHQANVSNCASGLGFPLLCDGAAGTVKQYAVNSMLMNFDSVSWYVATSTDQQNTSLFRVRNNSAAEEILYGVTDLQLEFMDERSRSWRDANQVLDWMDIISVRISLQFAATGAADLQLPEQMSRMNYQISIRNRI</sequence>
<keyword evidence="1" id="KW-1133">Transmembrane helix</keyword>
<dbReference type="InterPro" id="IPR012902">
    <property type="entry name" value="N_methyl_site"/>
</dbReference>
<feature type="transmembrane region" description="Helical" evidence="1">
    <location>
        <begin position="12"/>
        <end position="31"/>
    </location>
</feature>
<protein>
    <submittedName>
        <fullName evidence="2">Type IV pilus assembly protein PilW</fullName>
    </submittedName>
</protein>
<evidence type="ECO:0000313" key="2">
    <source>
        <dbReference type="EMBL" id="MDR7120359.1"/>
    </source>
</evidence>
<comment type="caution">
    <text evidence="2">The sequence shown here is derived from an EMBL/GenBank/DDBJ whole genome shotgun (WGS) entry which is preliminary data.</text>
</comment>
<dbReference type="Proteomes" id="UP001257909">
    <property type="component" value="Unassembled WGS sequence"/>
</dbReference>
<name>A0ABU1VXA7_9GAMM</name>
<keyword evidence="1" id="KW-0812">Transmembrane</keyword>